<feature type="compositionally biased region" description="Low complexity" evidence="5">
    <location>
        <begin position="217"/>
        <end position="228"/>
    </location>
</feature>
<dbReference type="STRING" id="205917.A0A4Y9Z7J0"/>
<accession>A0A4Y9Z7J0</accession>
<feature type="region of interest" description="Disordered" evidence="5">
    <location>
        <begin position="1"/>
        <end position="35"/>
    </location>
</feature>
<evidence type="ECO:0000256" key="5">
    <source>
        <dbReference type="SAM" id="MobiDB-lite"/>
    </source>
</evidence>
<dbReference type="InterPro" id="IPR051409">
    <property type="entry name" value="Atypical_kinase_ADCK"/>
</dbReference>
<dbReference type="GO" id="GO:0005524">
    <property type="term" value="F:ATP binding"/>
    <property type="evidence" value="ECO:0007669"/>
    <property type="project" value="UniProtKB-KW"/>
</dbReference>
<dbReference type="GO" id="GO:0016740">
    <property type="term" value="F:transferase activity"/>
    <property type="evidence" value="ECO:0007669"/>
    <property type="project" value="UniProtKB-KW"/>
</dbReference>
<evidence type="ECO:0000256" key="3">
    <source>
        <dbReference type="ARBA" id="ARBA00022741"/>
    </source>
</evidence>
<feature type="compositionally biased region" description="Basic and acidic residues" evidence="5">
    <location>
        <begin position="236"/>
        <end position="251"/>
    </location>
</feature>
<feature type="compositionally biased region" description="Polar residues" evidence="5">
    <location>
        <begin position="1"/>
        <end position="26"/>
    </location>
</feature>
<dbReference type="SUPFAM" id="SSF56112">
    <property type="entry name" value="Protein kinase-like (PK-like)"/>
    <property type="match status" value="1"/>
</dbReference>
<dbReference type="Proteomes" id="UP000298327">
    <property type="component" value="Unassembled WGS sequence"/>
</dbReference>
<feature type="domain" description="ABC1 atypical kinase-like" evidence="6">
    <location>
        <begin position="437"/>
        <end position="682"/>
    </location>
</feature>
<dbReference type="AlphaFoldDB" id="A0A4Y9Z7J0"/>
<evidence type="ECO:0000313" key="7">
    <source>
        <dbReference type="EMBL" id="TFY70715.1"/>
    </source>
</evidence>
<dbReference type="InterPro" id="IPR011009">
    <property type="entry name" value="Kinase-like_dom_sf"/>
</dbReference>
<dbReference type="EMBL" id="SEOQ01000086">
    <property type="protein sequence ID" value="TFY70715.1"/>
    <property type="molecule type" value="Genomic_DNA"/>
</dbReference>
<keyword evidence="4" id="KW-0067">ATP-binding</keyword>
<keyword evidence="8" id="KW-1185">Reference proteome</keyword>
<dbReference type="InterPro" id="IPR004147">
    <property type="entry name" value="ABC1_dom"/>
</dbReference>
<protein>
    <recommendedName>
        <fullName evidence="6">ABC1 atypical kinase-like domain-containing protein</fullName>
    </recommendedName>
</protein>
<dbReference type="PANTHER" id="PTHR43851">
    <property type="match status" value="1"/>
</dbReference>
<evidence type="ECO:0000256" key="1">
    <source>
        <dbReference type="ARBA" id="ARBA00009670"/>
    </source>
</evidence>
<evidence type="ECO:0000259" key="6">
    <source>
        <dbReference type="Pfam" id="PF03109"/>
    </source>
</evidence>
<evidence type="ECO:0000313" key="8">
    <source>
        <dbReference type="Proteomes" id="UP000298327"/>
    </source>
</evidence>
<gene>
    <name evidence="7" type="ORF">EVG20_g2292</name>
</gene>
<name>A0A4Y9Z7J0_9AGAM</name>
<evidence type="ECO:0000256" key="2">
    <source>
        <dbReference type="ARBA" id="ARBA00022679"/>
    </source>
</evidence>
<dbReference type="OrthoDB" id="201153at2759"/>
<dbReference type="CDD" id="cd13970">
    <property type="entry name" value="ABC1_ADCK3"/>
    <property type="match status" value="1"/>
</dbReference>
<dbReference type="PANTHER" id="PTHR43851:SF3">
    <property type="entry name" value="COENZYME Q8"/>
    <property type="match status" value="1"/>
</dbReference>
<dbReference type="Pfam" id="PF03109">
    <property type="entry name" value="ABC1"/>
    <property type="match status" value="1"/>
</dbReference>
<proteinExistence type="inferred from homology"/>
<keyword evidence="3" id="KW-0547">Nucleotide-binding</keyword>
<keyword evidence="2" id="KW-0808">Transferase</keyword>
<comment type="similarity">
    <text evidence="1">Belongs to the protein kinase superfamily. ADCK protein kinase family.</text>
</comment>
<reference evidence="7 8" key="1">
    <citation type="submission" date="2019-02" db="EMBL/GenBank/DDBJ databases">
        <title>Genome sequencing of the rare red list fungi Dentipellis fragilis.</title>
        <authorList>
            <person name="Buettner E."/>
            <person name="Kellner H."/>
        </authorList>
    </citation>
    <scope>NUCLEOTIDE SEQUENCE [LARGE SCALE GENOMIC DNA]</scope>
    <source>
        <strain evidence="7 8">DSM 105465</strain>
    </source>
</reference>
<dbReference type="GO" id="GO:0006744">
    <property type="term" value="P:ubiquinone biosynthetic process"/>
    <property type="evidence" value="ECO:0007669"/>
    <property type="project" value="TreeGrafter"/>
</dbReference>
<sequence>MNASNVQTTASLQTPSNGRVQASKLFTSPFPDRRGPARVRELSARSRRELHALKVIRNLSFNTDQHHILWMPPGPLYNWLTVAHSVADILEHAAQYRTAQLTCAGTGVGGKKRRRTEDEVQVVDEGAESEIVSSPGDPWVSPTQPLTFVRPSSLRRANEEWMRQVSIKPTVRLPRITAASPSQTPPRATEKSTDRGLGAYLSEAATLPPKSPRPSDADAAASPSAPRPGDIPWETQEEHSRKGYDAEHEVSLLRSSVPPAQAPNNTYHASSGVPVSEEPPLVAPSPEGPNDSSPDVSSYRVATDEPEEPPADVRLSLARFERVPDGIILSTQALLSEAHPTRNLQASKVPSSRIGRLFHYGGLAASLGYGAATEMLRRTASSSDSPQSSSVMMTEANITRLVSKLSKMRGAALKLGQFMSIQDTHVLPPEVEKVFRRVQDSAHYMPNWQMERVLSSSLGPTWRDAFTSFTPIPFAAASIGQVHHAVLAAHASPTGKDAAVAVKIQFPNIRESVESDLGYLKVLLTAGRLLPAGLFLEKTMARSSRTSATMRGKRSSCERSGRGRIWGGDGRYKVPWVWAGSTERVLVMEHVGGVSVGGEVVSTLSEADRNDIAARIIELCLKELFVFREMQTDPNWSNFLWNAQTRQVELVDFGATRAYSVEFIDSWLRLLQAAADRDREGCRIWSLKLGYLTGQENEVSDARRAHKINDATRNAVPVGHGAAIRVWSGLTVGGHHQGDPGADPSHAAVSADTAAEGDIQLESVWSILSFCLASANGELGSRVQEAERGVFVGIAAGGTGGLQADLG</sequence>
<comment type="caution">
    <text evidence="7">The sequence shown here is derived from an EMBL/GenBank/DDBJ whole genome shotgun (WGS) entry which is preliminary data.</text>
</comment>
<feature type="region of interest" description="Disordered" evidence="5">
    <location>
        <begin position="172"/>
        <end position="311"/>
    </location>
</feature>
<dbReference type="InterPro" id="IPR034646">
    <property type="entry name" value="ADCK3_dom"/>
</dbReference>
<organism evidence="7 8">
    <name type="scientific">Dentipellis fragilis</name>
    <dbReference type="NCBI Taxonomy" id="205917"/>
    <lineage>
        <taxon>Eukaryota</taxon>
        <taxon>Fungi</taxon>
        <taxon>Dikarya</taxon>
        <taxon>Basidiomycota</taxon>
        <taxon>Agaricomycotina</taxon>
        <taxon>Agaricomycetes</taxon>
        <taxon>Russulales</taxon>
        <taxon>Hericiaceae</taxon>
        <taxon>Dentipellis</taxon>
    </lineage>
</organism>
<evidence type="ECO:0000256" key="4">
    <source>
        <dbReference type="ARBA" id="ARBA00022840"/>
    </source>
</evidence>